<dbReference type="CDD" id="cd19157">
    <property type="entry name" value="AKR_AKR5G1-3"/>
    <property type="match status" value="1"/>
</dbReference>
<feature type="domain" description="NADP-dependent oxidoreductase" evidence="7">
    <location>
        <begin position="299"/>
        <end position="532"/>
    </location>
</feature>
<dbReference type="InterPro" id="IPR023210">
    <property type="entry name" value="NADP_OxRdtase_dom"/>
</dbReference>
<evidence type="ECO:0000256" key="5">
    <source>
        <dbReference type="HAMAP-Rule" id="MF_01925"/>
    </source>
</evidence>
<dbReference type="InterPro" id="IPR008927">
    <property type="entry name" value="6-PGluconate_DH-like_C_sf"/>
</dbReference>
<dbReference type="Gene3D" id="1.10.3730.10">
    <property type="entry name" value="ProC C-terminal domain-like"/>
    <property type="match status" value="1"/>
</dbReference>
<sequence length="545" mass="61053">MLTKHRILFIGAGRMAEAIFSGLLKTSKEYIEEIIVSNRSNVEKLKQLQGRYNVSTTTDWKQHVTSVDTIVLAMPPSAHEELLAELSPLLSKQLVVTVAAGIGPSYLEERLPVGTPVAWIMPNTAAEIGKSISLYTMGQSVNEMHQETLQLLLRGIGTSQLCTEEEVHQLTAVTGSAPAFLYYFAESLIEATKNYGVDEATAKHLVIQMISGSASMLEQTQNPANLREQVTTPGGSTAEGLKSLYEYNFSEAIQKAVEATNKKARGNNMNLTSLKDYTTLHNGVKMPWFGLGVFKVEDGSEVIESVKAAIKNGYRSIDTAAIYQNEEGVGQAIRESGVSREELFITSKVWNSDQGYETTLQAFETTLEKLGLEYLDLYLVHWPVKGKYTESWKALEKLYKDGRVRAIGVSNFHIHHLQDVFEIAEIKPMVNQVEYHPRLAQEELHAFCKEHNIQLEAWSPLMQGQLLDNPTLQDIATKYNKSTAQIILRWDLQNEVVTIPKSIKEHRIIENANIFDFELSADDMKAIQALNEDRRVGPDPDNFNF</sequence>
<dbReference type="SUPFAM" id="SSF51735">
    <property type="entry name" value="NAD(P)-binding Rossmann-fold domains"/>
    <property type="match status" value="1"/>
</dbReference>
<evidence type="ECO:0000259" key="8">
    <source>
        <dbReference type="Pfam" id="PF03807"/>
    </source>
</evidence>
<keyword evidence="5" id="KW-0028">Amino-acid biosynthesis</keyword>
<dbReference type="InterPro" id="IPR018170">
    <property type="entry name" value="Aldo/ket_reductase_CS"/>
</dbReference>
<name>A0ABM7E5G6_9BACI</name>
<dbReference type="Gene3D" id="3.20.20.100">
    <property type="entry name" value="NADP-dependent oxidoreductase domain"/>
    <property type="match status" value="1"/>
</dbReference>
<evidence type="ECO:0000256" key="4">
    <source>
        <dbReference type="ARBA" id="ARBA00023002"/>
    </source>
</evidence>
<gene>
    <name evidence="5" type="primary">proC</name>
    <name evidence="10" type="ORF">EJW27_24945</name>
</gene>
<dbReference type="InterPro" id="IPR029036">
    <property type="entry name" value="P5CR_dimer"/>
</dbReference>
<evidence type="ECO:0000259" key="7">
    <source>
        <dbReference type="Pfam" id="PF00248"/>
    </source>
</evidence>
<evidence type="ECO:0000256" key="1">
    <source>
        <dbReference type="ARBA" id="ARBA00005525"/>
    </source>
</evidence>
<proteinExistence type="inferred from homology"/>
<dbReference type="InterPro" id="IPR044500">
    <property type="entry name" value="AKR5G"/>
</dbReference>
<dbReference type="EC" id="1.5.1.2" evidence="5 6"/>
<dbReference type="InterPro" id="IPR036812">
    <property type="entry name" value="NAD(P)_OxRdtase_dom_sf"/>
</dbReference>
<dbReference type="Gene3D" id="3.40.50.720">
    <property type="entry name" value="NAD(P)-binding Rossmann-like Domain"/>
    <property type="match status" value="1"/>
</dbReference>
<dbReference type="PRINTS" id="PR00069">
    <property type="entry name" value="ALDKETRDTASE"/>
</dbReference>
<reference evidence="10 11" key="1">
    <citation type="submission" date="2018-12" db="EMBL/GenBank/DDBJ databases">
        <authorList>
            <person name="Wang H."/>
            <person name="Peng S."/>
            <person name="Yu X."/>
            <person name="Li X."/>
        </authorList>
    </citation>
    <scope>NUCLEOTIDE SEQUENCE [LARGE SCALE GENOMIC DNA]</scope>
    <source>
        <strain evidence="10 11">PFYN01</strain>
    </source>
</reference>
<comment type="similarity">
    <text evidence="2">Belongs to the aldo/keto reductase family.</text>
</comment>
<dbReference type="Pfam" id="PF00248">
    <property type="entry name" value="Aldo_ket_red"/>
    <property type="match status" value="1"/>
</dbReference>
<accession>A0ABM7E5G6</accession>
<comment type="pathway">
    <text evidence="5">Amino-acid biosynthesis; L-proline biosynthesis; L-proline from L-glutamate 5-semialdehyde: step 1/1.</text>
</comment>
<evidence type="ECO:0000313" key="10">
    <source>
        <dbReference type="EMBL" id="AZQ49203.1"/>
    </source>
</evidence>
<keyword evidence="4 5" id="KW-0560">Oxidoreductase</keyword>
<evidence type="ECO:0000256" key="2">
    <source>
        <dbReference type="ARBA" id="ARBA00007905"/>
    </source>
</evidence>
<dbReference type="PROSITE" id="PS00062">
    <property type="entry name" value="ALDOKETO_REDUCTASE_2"/>
    <property type="match status" value="1"/>
</dbReference>
<comment type="similarity">
    <text evidence="1 5">Belongs to the pyrroline-5-carboxylate reductase family.</text>
</comment>
<feature type="domain" description="Pyrroline-5-carboxylate reductase catalytic N-terminal" evidence="8">
    <location>
        <begin position="6"/>
        <end position="101"/>
    </location>
</feature>
<keyword evidence="5" id="KW-0641">Proline biosynthesis</keyword>
<keyword evidence="5" id="KW-0963">Cytoplasm</keyword>
<dbReference type="Pfam" id="PF03807">
    <property type="entry name" value="F420_oxidored"/>
    <property type="match status" value="1"/>
</dbReference>
<organism evidence="10 11">
    <name type="scientific">Bacillus albus</name>
    <dbReference type="NCBI Taxonomy" id="2026189"/>
    <lineage>
        <taxon>Bacteria</taxon>
        <taxon>Bacillati</taxon>
        <taxon>Bacillota</taxon>
        <taxon>Bacilli</taxon>
        <taxon>Bacillales</taxon>
        <taxon>Bacillaceae</taxon>
        <taxon>Bacillus</taxon>
        <taxon>Bacillus cereus group</taxon>
    </lineage>
</organism>
<keyword evidence="3 5" id="KW-0521">NADP</keyword>
<dbReference type="InterPro" id="IPR020471">
    <property type="entry name" value="AKR"/>
</dbReference>
<dbReference type="InterPro" id="IPR036291">
    <property type="entry name" value="NAD(P)-bd_dom_sf"/>
</dbReference>
<dbReference type="Proteomes" id="UP000272492">
    <property type="component" value="Chromosome"/>
</dbReference>
<comment type="subcellular location">
    <subcellularLocation>
        <location evidence="5">Cytoplasm</location>
    </subcellularLocation>
</comment>
<dbReference type="PROSITE" id="PS00798">
    <property type="entry name" value="ALDOKETO_REDUCTASE_1"/>
    <property type="match status" value="1"/>
</dbReference>
<dbReference type="PANTHER" id="PTHR43827:SF3">
    <property type="entry name" value="NADP-DEPENDENT OXIDOREDUCTASE DOMAIN-CONTAINING PROTEIN"/>
    <property type="match status" value="1"/>
</dbReference>
<dbReference type="EMBL" id="CP034548">
    <property type="protein sequence ID" value="AZQ49203.1"/>
    <property type="molecule type" value="Genomic_DNA"/>
</dbReference>
<dbReference type="SUPFAM" id="SSF48179">
    <property type="entry name" value="6-phosphogluconate dehydrogenase C-terminal domain-like"/>
    <property type="match status" value="1"/>
</dbReference>
<dbReference type="Pfam" id="PF14748">
    <property type="entry name" value="P5CR_dimer"/>
    <property type="match status" value="1"/>
</dbReference>
<comment type="catalytic activity">
    <reaction evidence="5">
        <text>L-proline + NADP(+) = (S)-1-pyrroline-5-carboxylate + NADPH + 2 H(+)</text>
        <dbReference type="Rhea" id="RHEA:14109"/>
        <dbReference type="ChEBI" id="CHEBI:15378"/>
        <dbReference type="ChEBI" id="CHEBI:17388"/>
        <dbReference type="ChEBI" id="CHEBI:57783"/>
        <dbReference type="ChEBI" id="CHEBI:58349"/>
        <dbReference type="ChEBI" id="CHEBI:60039"/>
        <dbReference type="EC" id="1.5.1.2"/>
    </reaction>
</comment>
<dbReference type="PANTHER" id="PTHR43827">
    <property type="entry name" value="2,5-DIKETO-D-GLUCONIC ACID REDUCTASE"/>
    <property type="match status" value="1"/>
</dbReference>
<evidence type="ECO:0000259" key="9">
    <source>
        <dbReference type="Pfam" id="PF14748"/>
    </source>
</evidence>
<evidence type="ECO:0000256" key="3">
    <source>
        <dbReference type="ARBA" id="ARBA00022857"/>
    </source>
</evidence>
<dbReference type="GO" id="GO:0004735">
    <property type="term" value="F:pyrroline-5-carboxylate reductase activity"/>
    <property type="evidence" value="ECO:0007669"/>
    <property type="project" value="UniProtKB-EC"/>
</dbReference>
<dbReference type="SUPFAM" id="SSF51430">
    <property type="entry name" value="NAD(P)-linked oxidoreductase"/>
    <property type="match status" value="1"/>
</dbReference>
<dbReference type="PROSITE" id="PS00063">
    <property type="entry name" value="ALDOKETO_REDUCTASE_3"/>
    <property type="match status" value="1"/>
</dbReference>
<comment type="catalytic activity">
    <reaction evidence="5">
        <text>L-proline + NAD(+) = (S)-1-pyrroline-5-carboxylate + NADH + 2 H(+)</text>
        <dbReference type="Rhea" id="RHEA:14105"/>
        <dbReference type="ChEBI" id="CHEBI:15378"/>
        <dbReference type="ChEBI" id="CHEBI:17388"/>
        <dbReference type="ChEBI" id="CHEBI:57540"/>
        <dbReference type="ChEBI" id="CHEBI:57945"/>
        <dbReference type="ChEBI" id="CHEBI:60039"/>
        <dbReference type="EC" id="1.5.1.2"/>
    </reaction>
</comment>
<dbReference type="InterPro" id="IPR028939">
    <property type="entry name" value="P5C_Rdtase_cat_N"/>
</dbReference>
<protein>
    <recommendedName>
        <fullName evidence="5 6">Pyrroline-5-carboxylate reductase</fullName>
        <shortName evidence="5">P5C reductase</shortName>
        <shortName evidence="5">P5CR</shortName>
        <ecNumber evidence="5 6">1.5.1.2</ecNumber>
    </recommendedName>
    <alternativeName>
        <fullName evidence="5">PCA reductase</fullName>
    </alternativeName>
</protein>
<feature type="domain" description="Pyrroline-5-carboxylate reductase dimerisation" evidence="9">
    <location>
        <begin position="164"/>
        <end position="265"/>
    </location>
</feature>
<comment type="function">
    <text evidence="5">Catalyzes the reduction of 1-pyrroline-5-carboxylate (PCA) to L-proline.</text>
</comment>
<evidence type="ECO:0000256" key="6">
    <source>
        <dbReference type="NCBIfam" id="TIGR00112"/>
    </source>
</evidence>
<evidence type="ECO:0000313" key="11">
    <source>
        <dbReference type="Proteomes" id="UP000272492"/>
    </source>
</evidence>
<dbReference type="NCBIfam" id="TIGR00112">
    <property type="entry name" value="proC"/>
    <property type="match status" value="1"/>
</dbReference>
<dbReference type="InterPro" id="IPR000304">
    <property type="entry name" value="Pyrroline-COOH_reductase"/>
</dbReference>
<dbReference type="HAMAP" id="MF_01925">
    <property type="entry name" value="P5C_reductase"/>
    <property type="match status" value="1"/>
</dbReference>
<keyword evidence="11" id="KW-1185">Reference proteome</keyword>